<comment type="caution">
    <text evidence="2">The sequence shown here is derived from an EMBL/GenBank/DDBJ whole genome shotgun (WGS) entry which is preliminary data.</text>
</comment>
<organism evidence="2">
    <name type="scientific">Sesamum latifolium</name>
    <dbReference type="NCBI Taxonomy" id="2727402"/>
    <lineage>
        <taxon>Eukaryota</taxon>
        <taxon>Viridiplantae</taxon>
        <taxon>Streptophyta</taxon>
        <taxon>Embryophyta</taxon>
        <taxon>Tracheophyta</taxon>
        <taxon>Spermatophyta</taxon>
        <taxon>Magnoliopsida</taxon>
        <taxon>eudicotyledons</taxon>
        <taxon>Gunneridae</taxon>
        <taxon>Pentapetalae</taxon>
        <taxon>asterids</taxon>
        <taxon>lamiids</taxon>
        <taxon>Lamiales</taxon>
        <taxon>Pedaliaceae</taxon>
        <taxon>Sesamum</taxon>
    </lineage>
</organism>
<gene>
    <name evidence="2" type="ORF">Slati_0958600</name>
</gene>
<reference evidence="2" key="1">
    <citation type="submission" date="2020-06" db="EMBL/GenBank/DDBJ databases">
        <authorList>
            <person name="Li T."/>
            <person name="Hu X."/>
            <person name="Zhang T."/>
            <person name="Song X."/>
            <person name="Zhang H."/>
            <person name="Dai N."/>
            <person name="Sheng W."/>
            <person name="Hou X."/>
            <person name="Wei L."/>
        </authorList>
    </citation>
    <scope>NUCLEOTIDE SEQUENCE</scope>
    <source>
        <strain evidence="2">KEN1</strain>
        <tissue evidence="2">Leaf</tissue>
    </source>
</reference>
<sequence>MGDFPSEGTPVLKEVGTSLAANKGPSDALVDAPVETPVDAPKSQVEKEDPACGEKK</sequence>
<evidence type="ECO:0000256" key="1">
    <source>
        <dbReference type="SAM" id="MobiDB-lite"/>
    </source>
</evidence>
<feature type="region of interest" description="Disordered" evidence="1">
    <location>
        <begin position="1"/>
        <end position="56"/>
    </location>
</feature>
<dbReference type="EMBL" id="JACGWN010000003">
    <property type="protein sequence ID" value="KAL0456194.1"/>
    <property type="molecule type" value="Genomic_DNA"/>
</dbReference>
<feature type="compositionally biased region" description="Basic and acidic residues" evidence="1">
    <location>
        <begin position="44"/>
        <end position="56"/>
    </location>
</feature>
<accession>A0AAW2XST1</accession>
<reference evidence="2" key="2">
    <citation type="journal article" date="2024" name="Plant">
        <title>Genomic evolution and insights into agronomic trait innovations of Sesamum species.</title>
        <authorList>
            <person name="Miao H."/>
            <person name="Wang L."/>
            <person name="Qu L."/>
            <person name="Liu H."/>
            <person name="Sun Y."/>
            <person name="Le M."/>
            <person name="Wang Q."/>
            <person name="Wei S."/>
            <person name="Zheng Y."/>
            <person name="Lin W."/>
            <person name="Duan Y."/>
            <person name="Cao H."/>
            <person name="Xiong S."/>
            <person name="Wang X."/>
            <person name="Wei L."/>
            <person name="Li C."/>
            <person name="Ma Q."/>
            <person name="Ju M."/>
            <person name="Zhao R."/>
            <person name="Li G."/>
            <person name="Mu C."/>
            <person name="Tian Q."/>
            <person name="Mei H."/>
            <person name="Zhang T."/>
            <person name="Gao T."/>
            <person name="Zhang H."/>
        </authorList>
    </citation>
    <scope>NUCLEOTIDE SEQUENCE</scope>
    <source>
        <strain evidence="2">KEN1</strain>
    </source>
</reference>
<evidence type="ECO:0000313" key="2">
    <source>
        <dbReference type="EMBL" id="KAL0456194.1"/>
    </source>
</evidence>
<protein>
    <submittedName>
        <fullName evidence="2">Uncharacterized protein</fullName>
    </submittedName>
</protein>
<proteinExistence type="predicted"/>
<dbReference type="AlphaFoldDB" id="A0AAW2XST1"/>
<name>A0AAW2XST1_9LAMI</name>